<proteinExistence type="inferred from homology"/>
<evidence type="ECO:0000256" key="4">
    <source>
        <dbReference type="ARBA" id="ARBA00022989"/>
    </source>
</evidence>
<feature type="region of interest" description="Disordered" evidence="6">
    <location>
        <begin position="83"/>
        <end position="122"/>
    </location>
</feature>
<evidence type="ECO:0000313" key="8">
    <source>
        <dbReference type="EMBL" id="KAK7510470.1"/>
    </source>
</evidence>
<feature type="compositionally biased region" description="Low complexity" evidence="6">
    <location>
        <begin position="99"/>
        <end position="114"/>
    </location>
</feature>
<name>A0ABR1K9J3_9PEZI</name>
<evidence type="ECO:0000256" key="2">
    <source>
        <dbReference type="ARBA" id="ARBA00009530"/>
    </source>
</evidence>
<accession>A0ABR1K9J3</accession>
<comment type="similarity">
    <text evidence="2">Belongs to the UPF0057 (PMP3) family.</text>
</comment>
<evidence type="ECO:0008006" key="10">
    <source>
        <dbReference type="Google" id="ProtNLM"/>
    </source>
</evidence>
<evidence type="ECO:0000256" key="5">
    <source>
        <dbReference type="ARBA" id="ARBA00023136"/>
    </source>
</evidence>
<keyword evidence="9" id="KW-1185">Reference proteome</keyword>
<feature type="transmembrane region" description="Helical" evidence="7">
    <location>
        <begin position="37"/>
        <end position="55"/>
    </location>
</feature>
<evidence type="ECO:0000256" key="3">
    <source>
        <dbReference type="ARBA" id="ARBA00022692"/>
    </source>
</evidence>
<evidence type="ECO:0000256" key="7">
    <source>
        <dbReference type="SAM" id="Phobius"/>
    </source>
</evidence>
<dbReference type="EMBL" id="JBBPHU010000014">
    <property type="protein sequence ID" value="KAK7510470.1"/>
    <property type="molecule type" value="Genomic_DNA"/>
</dbReference>
<comment type="subcellular location">
    <subcellularLocation>
        <location evidence="1">Membrane</location>
    </subcellularLocation>
</comment>
<keyword evidence="4 7" id="KW-1133">Transmembrane helix</keyword>
<dbReference type="PANTHER" id="PTHR21659:SF42">
    <property type="entry name" value="UPF0057 MEMBRANE PROTEIN ZK632.10-RELATED"/>
    <property type="match status" value="1"/>
</dbReference>
<evidence type="ECO:0000313" key="9">
    <source>
        <dbReference type="Proteomes" id="UP001363622"/>
    </source>
</evidence>
<evidence type="ECO:0000256" key="6">
    <source>
        <dbReference type="SAM" id="MobiDB-lite"/>
    </source>
</evidence>
<protein>
    <recommendedName>
        <fullName evidence="10">Plasma membrane proteolipid 3</fullName>
    </recommendedName>
</protein>
<dbReference type="PANTHER" id="PTHR21659">
    <property type="entry name" value="HYDROPHOBIC PROTEIN RCI2 LOW TEMPERATURE AND SALT RESPONSIVE PROTEIN LTI6 -RELATED"/>
    <property type="match status" value="1"/>
</dbReference>
<comment type="caution">
    <text evidence="8">The sequence shown here is derived from an EMBL/GenBank/DDBJ whole genome shotgun (WGS) entry which is preliminary data.</text>
</comment>
<evidence type="ECO:0000256" key="1">
    <source>
        <dbReference type="ARBA" id="ARBA00004370"/>
    </source>
</evidence>
<gene>
    <name evidence="8" type="ORF">IWZ03DRAFT_363481</name>
</gene>
<dbReference type="Pfam" id="PF01679">
    <property type="entry name" value="Pmp3"/>
    <property type="match status" value="1"/>
</dbReference>
<feature type="compositionally biased region" description="Pro residues" evidence="6">
    <location>
        <begin position="89"/>
        <end position="98"/>
    </location>
</feature>
<keyword evidence="5 7" id="KW-0472">Membrane</keyword>
<organism evidence="8 9">
    <name type="scientific">Phyllosticta citriasiana</name>
    <dbReference type="NCBI Taxonomy" id="595635"/>
    <lineage>
        <taxon>Eukaryota</taxon>
        <taxon>Fungi</taxon>
        <taxon>Dikarya</taxon>
        <taxon>Ascomycota</taxon>
        <taxon>Pezizomycotina</taxon>
        <taxon>Dothideomycetes</taxon>
        <taxon>Dothideomycetes incertae sedis</taxon>
        <taxon>Botryosphaeriales</taxon>
        <taxon>Phyllostictaceae</taxon>
        <taxon>Phyllosticta</taxon>
    </lineage>
</organism>
<keyword evidence="3 7" id="KW-0812">Transmembrane</keyword>
<sequence>MISAILLILITLFIPPIGVLMIAGCGADFCINVLLTILGYLPGHIHAFYIEYVYYKRREDARKGLYDPHPAAGVYSDRVQRGGLSVQAQPPPPPPPPAQQGTYAAPAPHAPQQGGQQGYGTV</sequence>
<dbReference type="InterPro" id="IPR000612">
    <property type="entry name" value="PMP3"/>
</dbReference>
<dbReference type="PROSITE" id="PS01309">
    <property type="entry name" value="UPF0057"/>
    <property type="match status" value="1"/>
</dbReference>
<reference evidence="8 9" key="1">
    <citation type="submission" date="2024-04" db="EMBL/GenBank/DDBJ databases">
        <title>Phyllosticta paracitricarpa is synonymous to the EU quarantine fungus P. citricarpa based on phylogenomic analyses.</title>
        <authorList>
            <consortium name="Lawrence Berkeley National Laboratory"/>
            <person name="Van Ingen-Buijs V.A."/>
            <person name="Van Westerhoven A.C."/>
            <person name="Haridas S."/>
            <person name="Skiadas P."/>
            <person name="Martin F."/>
            <person name="Groenewald J.Z."/>
            <person name="Crous P.W."/>
            <person name="Seidl M.F."/>
        </authorList>
    </citation>
    <scope>NUCLEOTIDE SEQUENCE [LARGE SCALE GENOMIC DNA]</scope>
    <source>
        <strain evidence="8 9">CBS 123371</strain>
    </source>
</reference>
<dbReference type="Proteomes" id="UP001363622">
    <property type="component" value="Unassembled WGS sequence"/>
</dbReference>